<feature type="binding site" evidence="7">
    <location>
        <position position="204"/>
    </location>
    <ligand>
        <name>Zn(2+)</name>
        <dbReference type="ChEBI" id="CHEBI:29105"/>
        <label>2</label>
    </ligand>
</feature>
<dbReference type="InterPro" id="IPR017141">
    <property type="entry name" value="Pept_M20_carboxypep"/>
</dbReference>
<feature type="active site" description="Proton acceptor" evidence="6">
    <location>
        <position position="238"/>
    </location>
</feature>
<keyword evidence="8" id="KW-0812">Transmembrane</keyword>
<dbReference type="AlphaFoldDB" id="A0AAD7EW58"/>
<comment type="similarity">
    <text evidence="1">Belongs to the peptidase M20A family.</text>
</comment>
<dbReference type="GO" id="GO:0051603">
    <property type="term" value="P:proteolysis involved in protein catabolic process"/>
    <property type="evidence" value="ECO:0007669"/>
    <property type="project" value="TreeGrafter"/>
</dbReference>
<feature type="binding site" evidence="7">
    <location>
        <position position="169"/>
    </location>
    <ligand>
        <name>Zn(2+)</name>
        <dbReference type="ChEBI" id="CHEBI:29105"/>
        <label>2</label>
    </ligand>
</feature>
<feature type="binding site" evidence="7">
    <location>
        <position position="268"/>
    </location>
    <ligand>
        <name>Zn(2+)</name>
        <dbReference type="ChEBI" id="CHEBI:29105"/>
        <label>2</label>
    </ligand>
</feature>
<gene>
    <name evidence="10" type="ORF">DFH08DRAFT_690263</name>
</gene>
<evidence type="ECO:0000256" key="4">
    <source>
        <dbReference type="ARBA" id="ARBA00022801"/>
    </source>
</evidence>
<dbReference type="PROSITE" id="PS00759">
    <property type="entry name" value="ARGE_DAPE_CPG2_2"/>
    <property type="match status" value="1"/>
</dbReference>
<dbReference type="InterPro" id="IPR001261">
    <property type="entry name" value="ArgE/DapE_CS"/>
</dbReference>
<name>A0AAD7EW58_9AGAR</name>
<keyword evidence="11" id="KW-1185">Reference proteome</keyword>
<dbReference type="PANTHER" id="PTHR45962">
    <property type="entry name" value="N-FATTY-ACYL-AMINO ACID SYNTHASE/HYDROLASE PM20D1"/>
    <property type="match status" value="1"/>
</dbReference>
<dbReference type="InterPro" id="IPR047177">
    <property type="entry name" value="Pept_M20A"/>
</dbReference>
<dbReference type="GO" id="GO:0000328">
    <property type="term" value="C:fungal-type vacuole lumen"/>
    <property type="evidence" value="ECO:0007669"/>
    <property type="project" value="TreeGrafter"/>
</dbReference>
<dbReference type="Gene3D" id="3.40.630.10">
    <property type="entry name" value="Zn peptidases"/>
    <property type="match status" value="1"/>
</dbReference>
<dbReference type="Gene3D" id="3.30.70.360">
    <property type="match status" value="1"/>
</dbReference>
<evidence type="ECO:0000256" key="3">
    <source>
        <dbReference type="ARBA" id="ARBA00022723"/>
    </source>
</evidence>
<dbReference type="Proteomes" id="UP001218218">
    <property type="component" value="Unassembled WGS sequence"/>
</dbReference>
<protein>
    <recommendedName>
        <fullName evidence="9">Peptidase M20 dimerisation domain-containing protein</fullName>
    </recommendedName>
</protein>
<accession>A0AAD7EW58</accession>
<evidence type="ECO:0000256" key="8">
    <source>
        <dbReference type="SAM" id="Phobius"/>
    </source>
</evidence>
<feature type="domain" description="Peptidase M20 dimerisation" evidence="9">
    <location>
        <begin position="286"/>
        <end position="439"/>
    </location>
</feature>
<evidence type="ECO:0000313" key="11">
    <source>
        <dbReference type="Proteomes" id="UP001218218"/>
    </source>
</evidence>
<dbReference type="Pfam" id="PF07687">
    <property type="entry name" value="M20_dimer"/>
    <property type="match status" value="1"/>
</dbReference>
<dbReference type="EMBL" id="JARIHO010000009">
    <property type="protein sequence ID" value="KAJ7355439.1"/>
    <property type="molecule type" value="Genomic_DNA"/>
</dbReference>
<keyword evidence="4" id="KW-0378">Hydrolase</keyword>
<dbReference type="CDD" id="cd05674">
    <property type="entry name" value="M20_yscS"/>
    <property type="match status" value="1"/>
</dbReference>
<dbReference type="PROSITE" id="PS00758">
    <property type="entry name" value="ARGE_DAPE_CPG2_1"/>
    <property type="match status" value="1"/>
</dbReference>
<keyword evidence="5 7" id="KW-0862">Zinc</keyword>
<dbReference type="PANTHER" id="PTHR45962:SF1">
    <property type="entry name" value="N-FATTY-ACYL-AMINO ACID SYNTHASE_HYDROLASE PM20D1"/>
    <property type="match status" value="1"/>
</dbReference>
<evidence type="ECO:0000256" key="1">
    <source>
        <dbReference type="ARBA" id="ARBA00006247"/>
    </source>
</evidence>
<evidence type="ECO:0000256" key="6">
    <source>
        <dbReference type="PIRSR" id="PIRSR037217-1"/>
    </source>
</evidence>
<feature type="binding site" evidence="7">
    <location>
        <position position="239"/>
    </location>
    <ligand>
        <name>Zn(2+)</name>
        <dbReference type="ChEBI" id="CHEBI:29105"/>
        <label>1</label>
    </ligand>
</feature>
<dbReference type="GO" id="GO:0046872">
    <property type="term" value="F:metal ion binding"/>
    <property type="evidence" value="ECO:0007669"/>
    <property type="project" value="UniProtKB-KW"/>
</dbReference>
<feature type="transmembrane region" description="Helical" evidence="8">
    <location>
        <begin position="28"/>
        <end position="48"/>
    </location>
</feature>
<keyword evidence="8" id="KW-0472">Membrane</keyword>
<sequence length="590" mass="63499">MATAEKNILPLQDVSHTAPRTTRRRAHVLIFVVVLLALAKLYVNFTLYDDVPHFNTAAAGCPQVDPLVPERGAETLAAFSDLLATSDFKTKAINWLAGAVQVPTEVFDAMPPVGQDPRWGVFAPFHDYLLAAFPLVHSTLSLTKVNTYGLLFEWTGSDKSLKPILFAAHQDVVPVEPKTYGEWEHPPYSGHFDGELIWGRGSSDDKSGLIGILTTIETLVAQGFKPTRTVVLAFGFDEEASGLQGAGALGAALRSTYGEDLPFAFIVDEGGGFADKYGSVFASPAVAEKGYLDVHVEVTSPGGHSSVPPPHTTIGILAALLVKYEDNPYELELSRDSVPYTLVQCHAAYGADIPKKLKHLIQRSTRSKKALAKLRDVLIQDRQFRSLISTTQAIDIVQGGVKSNALPEQAFALVNHRISTQSSVAETKEHDAALLADLAAQFNLSYTAFGKAISPAGAAALGTLTLKDAYGTSLEPAPVSPIAGKGSEAYQLLSGTIKATYAAHRGLDLRGDGKYAIAVAPGMSTGNTDTRYYWKLSRSIFRYNHKNTIGSKDRLSGVHTVNEAMGADALLEMIRFFATLILNADESTVI</sequence>
<keyword evidence="2" id="KW-0645">Protease</keyword>
<dbReference type="InterPro" id="IPR036264">
    <property type="entry name" value="Bact_exopeptidase_dim_dom"/>
</dbReference>
<dbReference type="PIRSF" id="PIRSF037217">
    <property type="entry name" value="Carboxypeptidase_S"/>
    <property type="match status" value="1"/>
</dbReference>
<dbReference type="Pfam" id="PF01546">
    <property type="entry name" value="Peptidase_M20"/>
    <property type="match status" value="1"/>
</dbReference>
<dbReference type="SUPFAM" id="SSF55031">
    <property type="entry name" value="Bacterial exopeptidase dimerisation domain"/>
    <property type="match status" value="1"/>
</dbReference>
<organism evidence="10 11">
    <name type="scientific">Mycena albidolilacea</name>
    <dbReference type="NCBI Taxonomy" id="1033008"/>
    <lineage>
        <taxon>Eukaryota</taxon>
        <taxon>Fungi</taxon>
        <taxon>Dikarya</taxon>
        <taxon>Basidiomycota</taxon>
        <taxon>Agaricomycotina</taxon>
        <taxon>Agaricomycetes</taxon>
        <taxon>Agaricomycetidae</taxon>
        <taxon>Agaricales</taxon>
        <taxon>Marasmiineae</taxon>
        <taxon>Mycenaceae</taxon>
        <taxon>Mycena</taxon>
    </lineage>
</organism>
<keyword evidence="8" id="KW-1133">Transmembrane helix</keyword>
<comment type="caution">
    <text evidence="10">The sequence shown here is derived from an EMBL/GenBank/DDBJ whole genome shotgun (WGS) entry which is preliminary data.</text>
</comment>
<feature type="binding site" evidence="7">
    <location>
        <position position="204"/>
    </location>
    <ligand>
        <name>Zn(2+)</name>
        <dbReference type="ChEBI" id="CHEBI:29105"/>
        <label>1</label>
    </ligand>
</feature>
<dbReference type="FunFam" id="3.40.630.10:FF:000027">
    <property type="entry name" value="N-fatty-acyl-amino acid synthase/hydrolase PM20D1"/>
    <property type="match status" value="1"/>
</dbReference>
<evidence type="ECO:0000313" key="10">
    <source>
        <dbReference type="EMBL" id="KAJ7355439.1"/>
    </source>
</evidence>
<dbReference type="InterPro" id="IPR011650">
    <property type="entry name" value="Peptidase_M20_dimer"/>
</dbReference>
<reference evidence="10" key="1">
    <citation type="submission" date="2023-03" db="EMBL/GenBank/DDBJ databases">
        <title>Massive genome expansion in bonnet fungi (Mycena s.s.) driven by repeated elements and novel gene families across ecological guilds.</title>
        <authorList>
            <consortium name="Lawrence Berkeley National Laboratory"/>
            <person name="Harder C.B."/>
            <person name="Miyauchi S."/>
            <person name="Viragh M."/>
            <person name="Kuo A."/>
            <person name="Thoen E."/>
            <person name="Andreopoulos B."/>
            <person name="Lu D."/>
            <person name="Skrede I."/>
            <person name="Drula E."/>
            <person name="Henrissat B."/>
            <person name="Morin E."/>
            <person name="Kohler A."/>
            <person name="Barry K."/>
            <person name="LaButti K."/>
            <person name="Morin E."/>
            <person name="Salamov A."/>
            <person name="Lipzen A."/>
            <person name="Mereny Z."/>
            <person name="Hegedus B."/>
            <person name="Baldrian P."/>
            <person name="Stursova M."/>
            <person name="Weitz H."/>
            <person name="Taylor A."/>
            <person name="Grigoriev I.V."/>
            <person name="Nagy L.G."/>
            <person name="Martin F."/>
            <person name="Kauserud H."/>
        </authorList>
    </citation>
    <scope>NUCLEOTIDE SEQUENCE</scope>
    <source>
        <strain evidence="10">CBHHK002</strain>
    </source>
</reference>
<proteinExistence type="inferred from homology"/>
<evidence type="ECO:0000259" key="9">
    <source>
        <dbReference type="Pfam" id="PF07687"/>
    </source>
</evidence>
<feature type="binding site" evidence="7">
    <location>
        <position position="559"/>
    </location>
    <ligand>
        <name>Zn(2+)</name>
        <dbReference type="ChEBI" id="CHEBI:29105"/>
        <label>1</label>
    </ligand>
</feature>
<feature type="active site" evidence="6">
    <location>
        <position position="171"/>
    </location>
</feature>
<dbReference type="GO" id="GO:0004181">
    <property type="term" value="F:metallocarboxypeptidase activity"/>
    <property type="evidence" value="ECO:0007669"/>
    <property type="project" value="InterPro"/>
</dbReference>
<evidence type="ECO:0000256" key="2">
    <source>
        <dbReference type="ARBA" id="ARBA00022670"/>
    </source>
</evidence>
<evidence type="ECO:0000256" key="5">
    <source>
        <dbReference type="ARBA" id="ARBA00022833"/>
    </source>
</evidence>
<dbReference type="SUPFAM" id="SSF53187">
    <property type="entry name" value="Zn-dependent exopeptidases"/>
    <property type="match status" value="1"/>
</dbReference>
<keyword evidence="3 7" id="KW-0479">Metal-binding</keyword>
<evidence type="ECO:0000256" key="7">
    <source>
        <dbReference type="PIRSR" id="PIRSR037217-2"/>
    </source>
</evidence>
<dbReference type="InterPro" id="IPR002933">
    <property type="entry name" value="Peptidase_M20"/>
</dbReference>